<organism evidence="1 2">
    <name type="scientific">Mannheimia varigena USDA-ARS-USMARC-1296</name>
    <dbReference type="NCBI Taxonomy" id="1433287"/>
    <lineage>
        <taxon>Bacteria</taxon>
        <taxon>Pseudomonadati</taxon>
        <taxon>Pseudomonadota</taxon>
        <taxon>Gammaproteobacteria</taxon>
        <taxon>Pasteurellales</taxon>
        <taxon>Pasteurellaceae</taxon>
        <taxon>Mannheimia</taxon>
    </lineage>
</organism>
<reference evidence="1 2" key="1">
    <citation type="submission" date="2013-12" db="EMBL/GenBank/DDBJ databases">
        <title>Annotation of the Mannheimia varigena USDA-ARS-USMARC-1296 complete genome.</title>
        <authorList>
            <person name="Harhay G.P."/>
            <person name="Clawson M.L."/>
            <person name="Murray R.W."/>
            <person name="Lubbers B.V."/>
            <person name="Heaton M.P."/>
            <person name="Chitko-Mckown C.G."/>
            <person name="Harhay D.M."/>
            <person name="Smith T.P.L."/>
        </authorList>
    </citation>
    <scope>NUCLEOTIDE SEQUENCE [LARGE SCALE GENOMIC DNA]</scope>
    <source>
        <strain evidence="1 2">USDA-ARS-USMARC-1296</strain>
    </source>
</reference>
<dbReference type="PATRIC" id="fig|1433287.3.peg.636"/>
<proteinExistence type="predicted"/>
<evidence type="ECO:0000313" key="1">
    <source>
        <dbReference type="EMBL" id="AHG75162.1"/>
    </source>
</evidence>
<dbReference type="EMBL" id="CP006943">
    <property type="protein sequence ID" value="AHG75162.1"/>
    <property type="molecule type" value="Genomic_DNA"/>
</dbReference>
<dbReference type="Proteomes" id="UP000066995">
    <property type="component" value="Chromosome"/>
</dbReference>
<dbReference type="HOGENOM" id="CLU_3008976_0_0_6"/>
<name>W0QA37_9PAST</name>
<accession>W0QA37</accession>
<dbReference type="AlphaFoldDB" id="W0QA37"/>
<keyword evidence="2" id="KW-1185">Reference proteome</keyword>
<dbReference type="KEGG" id="mvi:X808_6390"/>
<protein>
    <submittedName>
        <fullName evidence="1">Uncharacterized protein</fullName>
    </submittedName>
</protein>
<gene>
    <name evidence="1" type="ORF">X808_6390</name>
</gene>
<sequence>MTSGCFLQKNSKFRPLVCLDENQSYPTSIYFKCKPLFYALCLFGIKKSGELIDIAF</sequence>
<dbReference type="STRING" id="1433287.X808_6390"/>
<evidence type="ECO:0000313" key="2">
    <source>
        <dbReference type="Proteomes" id="UP000066995"/>
    </source>
</evidence>